<evidence type="ECO:0000313" key="2">
    <source>
        <dbReference type="EMBL" id="SBS74121.1"/>
    </source>
</evidence>
<dbReference type="GO" id="GO:0043720">
    <property type="term" value="F:3-keto-5-aminohexanoate cleavage activity"/>
    <property type="evidence" value="ECO:0007669"/>
    <property type="project" value="InterPro"/>
</dbReference>
<dbReference type="Gene3D" id="3.20.20.70">
    <property type="entry name" value="Aldolase class I"/>
    <property type="match status" value="1"/>
</dbReference>
<accession>A0A1Y5PDC3</accession>
<name>A0A1Y5PDC3_9MYCO</name>
<proteinExistence type="predicted"/>
<dbReference type="InterPro" id="IPR013785">
    <property type="entry name" value="Aldolase_TIM"/>
</dbReference>
<evidence type="ECO:0000256" key="1">
    <source>
        <dbReference type="SAM" id="MobiDB-lite"/>
    </source>
</evidence>
<gene>
    <name evidence="2" type="ORF">MHPYR_190037</name>
</gene>
<dbReference type="PANTHER" id="PTHR37418">
    <property type="entry name" value="3-KETO-5-AMINOHEXANOATE CLEAVAGE ENZYME-RELATED"/>
    <property type="match status" value="1"/>
</dbReference>
<dbReference type="PANTHER" id="PTHR37418:SF1">
    <property type="entry name" value="3-KETO-5-AMINOHEXANOATE CLEAVAGE PROTEIN"/>
    <property type="match status" value="1"/>
</dbReference>
<dbReference type="InterPro" id="IPR008567">
    <property type="entry name" value="BKACE"/>
</dbReference>
<feature type="region of interest" description="Disordered" evidence="1">
    <location>
        <begin position="91"/>
        <end position="113"/>
    </location>
</feature>
<protein>
    <recommendedName>
        <fullName evidence="3">3-keto-5-aminohexanoate cleavage enzyme</fullName>
    </recommendedName>
</protein>
<dbReference type="Pfam" id="PF05853">
    <property type="entry name" value="BKACE"/>
    <property type="match status" value="1"/>
</dbReference>
<reference evidence="2" key="1">
    <citation type="submission" date="2016-03" db="EMBL/GenBank/DDBJ databases">
        <authorList>
            <person name="Ploux O."/>
        </authorList>
    </citation>
    <scope>NUCLEOTIDE SEQUENCE</scope>
    <source>
        <strain evidence="2">UC10</strain>
    </source>
</reference>
<dbReference type="AlphaFoldDB" id="A0A1Y5PDC3"/>
<organism evidence="2">
    <name type="scientific">uncultured Mycobacterium sp</name>
    <dbReference type="NCBI Taxonomy" id="171292"/>
    <lineage>
        <taxon>Bacteria</taxon>
        <taxon>Bacillati</taxon>
        <taxon>Actinomycetota</taxon>
        <taxon>Actinomycetes</taxon>
        <taxon>Mycobacteriales</taxon>
        <taxon>Mycobacteriaceae</taxon>
        <taxon>Mycobacterium</taxon>
        <taxon>environmental samples</taxon>
    </lineage>
</organism>
<dbReference type="EMBL" id="FLQS01000011">
    <property type="protein sequence ID" value="SBS74121.1"/>
    <property type="molecule type" value="Genomic_DNA"/>
</dbReference>
<evidence type="ECO:0008006" key="3">
    <source>
        <dbReference type="Google" id="ProtNLM"/>
    </source>
</evidence>
<sequence length="124" mass="12632">MPTAPYVKACINGARTADAHPGLPVSPQQLADAAVAAHRAGAKAVHLHPKTADGVDSLAPETVAAAVDAVRHALPGLPLGVRRGSGRCPIRSSGCAPSSRGPCGPISPRSTGMSPVRWNWRSCC</sequence>